<dbReference type="AlphaFoldDB" id="A0AAJ0CZ17"/>
<keyword evidence="4" id="KW-1185">Reference proteome</keyword>
<gene>
    <name evidence="3" type="ORF">QQS21_001670</name>
</gene>
<dbReference type="SMART" id="SM00855">
    <property type="entry name" value="PGAM"/>
    <property type="match status" value="1"/>
</dbReference>
<evidence type="ECO:0000256" key="2">
    <source>
        <dbReference type="PIRSR" id="PIRSR613078-2"/>
    </source>
</evidence>
<feature type="binding site" evidence="2">
    <location>
        <position position="72"/>
    </location>
    <ligand>
        <name>substrate</name>
    </ligand>
</feature>
<dbReference type="InterPro" id="IPR050275">
    <property type="entry name" value="PGM_Phosphatase"/>
</dbReference>
<dbReference type="PANTHER" id="PTHR48100">
    <property type="entry name" value="BROAD-SPECIFICITY PHOSPHATASE YOR283W-RELATED"/>
    <property type="match status" value="1"/>
</dbReference>
<evidence type="ECO:0000313" key="4">
    <source>
        <dbReference type="Proteomes" id="UP001251528"/>
    </source>
</evidence>
<feature type="binding site" evidence="2">
    <location>
        <begin position="28"/>
        <end position="29"/>
    </location>
    <ligand>
        <name>substrate</name>
    </ligand>
</feature>
<feature type="active site" description="Proton donor/acceptor" evidence="1">
    <location>
        <position position="101"/>
    </location>
</feature>
<evidence type="ECO:0008006" key="5">
    <source>
        <dbReference type="Google" id="ProtNLM"/>
    </source>
</evidence>
<organism evidence="3 4">
    <name type="scientific">Conoideocrella luteorostrata</name>
    <dbReference type="NCBI Taxonomy" id="1105319"/>
    <lineage>
        <taxon>Eukaryota</taxon>
        <taxon>Fungi</taxon>
        <taxon>Dikarya</taxon>
        <taxon>Ascomycota</taxon>
        <taxon>Pezizomycotina</taxon>
        <taxon>Sordariomycetes</taxon>
        <taxon>Hypocreomycetidae</taxon>
        <taxon>Hypocreales</taxon>
        <taxon>Clavicipitaceae</taxon>
        <taxon>Conoideocrella</taxon>
    </lineage>
</organism>
<dbReference type="Proteomes" id="UP001251528">
    <property type="component" value="Unassembled WGS sequence"/>
</dbReference>
<proteinExistence type="predicted"/>
<evidence type="ECO:0000256" key="1">
    <source>
        <dbReference type="PIRSR" id="PIRSR613078-1"/>
    </source>
</evidence>
<dbReference type="GO" id="GO:0050278">
    <property type="term" value="F:sedoheptulose-bisphosphatase activity"/>
    <property type="evidence" value="ECO:0007669"/>
    <property type="project" value="TreeGrafter"/>
</dbReference>
<dbReference type="EMBL" id="JASWJB010000018">
    <property type="protein sequence ID" value="KAK2612244.1"/>
    <property type="molecule type" value="Genomic_DNA"/>
</dbReference>
<dbReference type="Pfam" id="PF00300">
    <property type="entry name" value="His_Phos_1"/>
    <property type="match status" value="1"/>
</dbReference>
<dbReference type="PANTHER" id="PTHR48100:SF15">
    <property type="entry name" value="SEDOHEPTULOSE 1,7-BISPHOSPHATASE"/>
    <property type="match status" value="1"/>
</dbReference>
<dbReference type="CDD" id="cd07067">
    <property type="entry name" value="HP_PGM_like"/>
    <property type="match status" value="1"/>
</dbReference>
<accession>A0AAJ0CZ17</accession>
<name>A0AAJ0CZ17_9HYPO</name>
<evidence type="ECO:0000313" key="3">
    <source>
        <dbReference type="EMBL" id="KAK2612244.1"/>
    </source>
</evidence>
<dbReference type="InterPro" id="IPR013078">
    <property type="entry name" value="His_Pase_superF_clade-1"/>
</dbReference>
<dbReference type="Gene3D" id="3.40.50.1240">
    <property type="entry name" value="Phosphoglycerate mutase-like"/>
    <property type="match status" value="1"/>
</dbReference>
<feature type="binding site" evidence="2">
    <location>
        <begin position="101"/>
        <end position="104"/>
    </location>
    <ligand>
        <name>substrate</name>
    </ligand>
</feature>
<feature type="active site" description="Tele-phosphohistidine intermediate" evidence="1">
    <location>
        <position position="16"/>
    </location>
</feature>
<protein>
    <recommendedName>
        <fullName evidence="5">Phosphoglycerate mutase</fullName>
    </recommendedName>
</protein>
<dbReference type="InterPro" id="IPR029033">
    <property type="entry name" value="His_PPase_superfam"/>
</dbReference>
<dbReference type="GO" id="GO:0046390">
    <property type="term" value="P:ribose phosphate biosynthetic process"/>
    <property type="evidence" value="ECO:0007669"/>
    <property type="project" value="TreeGrafter"/>
</dbReference>
<sequence length="143" mass="16372">MSDREALTPRVYIVRHGQTEWAKKGKYTGTTDIKLTEEGVRQVSSMAATLVGPGKYINTSRIAYVFVSPRQRAIQTYKLMLPSSMIAKPKWKVETTEEVAEWNYGKYEGLTTEEIKDLRKSKGLDQKREWSIWKDGCDFDGGE</sequence>
<reference evidence="3" key="1">
    <citation type="submission" date="2023-06" db="EMBL/GenBank/DDBJ databases">
        <title>Conoideocrella luteorostrata (Hypocreales: Clavicipitaceae), a potential biocontrol fungus for elongate hemlock scale in United States Christmas tree production areas.</title>
        <authorList>
            <person name="Barrett H."/>
            <person name="Lovett B."/>
            <person name="Macias A.M."/>
            <person name="Stajich J.E."/>
            <person name="Kasson M.T."/>
        </authorList>
    </citation>
    <scope>NUCLEOTIDE SEQUENCE</scope>
    <source>
        <strain evidence="3">ARSEF 14590</strain>
    </source>
</reference>
<comment type="caution">
    <text evidence="3">The sequence shown here is derived from an EMBL/GenBank/DDBJ whole genome shotgun (WGS) entry which is preliminary data.</text>
</comment>
<dbReference type="SUPFAM" id="SSF53254">
    <property type="entry name" value="Phosphoglycerate mutase-like"/>
    <property type="match status" value="1"/>
</dbReference>